<name>A0A3S3Q0B0_9MAGN</name>
<dbReference type="GO" id="GO:0006508">
    <property type="term" value="P:proteolysis"/>
    <property type="evidence" value="ECO:0007669"/>
    <property type="project" value="UniProtKB-KW"/>
</dbReference>
<dbReference type="GO" id="GO:0008234">
    <property type="term" value="F:cysteine-type peptidase activity"/>
    <property type="evidence" value="ECO:0007669"/>
    <property type="project" value="InterPro"/>
</dbReference>
<keyword evidence="7" id="KW-1185">Reference proteome</keyword>
<dbReference type="InterPro" id="IPR003653">
    <property type="entry name" value="Peptidase_C48_C"/>
</dbReference>
<dbReference type="InterPro" id="IPR044824">
    <property type="entry name" value="MAIN-like"/>
</dbReference>
<dbReference type="AlphaFoldDB" id="A0A3S3Q0B0"/>
<feature type="region of interest" description="Disordered" evidence="4">
    <location>
        <begin position="412"/>
        <end position="496"/>
    </location>
</feature>
<gene>
    <name evidence="6" type="ORF">CKAN_00468200</name>
</gene>
<dbReference type="Gene3D" id="3.40.395.10">
    <property type="entry name" value="Adenoviral Proteinase, Chain A"/>
    <property type="match status" value="1"/>
</dbReference>
<accession>A0A3S3Q0B0</accession>
<comment type="similarity">
    <text evidence="1">Belongs to the peptidase C48 family.</text>
</comment>
<dbReference type="InterPro" id="IPR019557">
    <property type="entry name" value="AminoTfrase-like_pln_mobile"/>
</dbReference>
<evidence type="ECO:0000256" key="4">
    <source>
        <dbReference type="SAM" id="MobiDB-lite"/>
    </source>
</evidence>
<comment type="caution">
    <text evidence="6">The sequence shown here is derived from an EMBL/GenBank/DDBJ whole genome shotgun (WGS) entry which is preliminary data.</text>
</comment>
<dbReference type="PROSITE" id="PS50600">
    <property type="entry name" value="ULP_PROTEASE"/>
    <property type="match status" value="1"/>
</dbReference>
<sequence>MWALIRQSGLEHLAKIRKIQIDHSLITGLVERWRPETNTFHLNSGEATVTLEDVAYIYGLPIDGLPVNGRTFSAPSTMVKLCGELLGVVPDVNYDCYGVQIKFTWLKDNFELEPKSRPRDQDVRQTRAFLFCLVAGQIFWTSSGTKAPAHILKLFRRFDRRSWGSACLANLYRGLAKVSLLQKKGKVVKTITGPLKLLQVINLYCIYLRITMIYVVIYSIIGTIRLSATCQVWAYSRMTIGKPIRRRGDWDTDVEFPLVLTWYNRLRSHHFQTRVEEAKRHLDIMEVDAFNWIPYRNYENIHDYIDNADVPLFRSNTALISFWIVERHCPQRVMKQFCLHQVVPPIFQRPFPRNEMIPIGDNKREKIRSIYTGVWNTRMDAITYGEEGDAGPHTDAYFQWYRGITRLRIGRPTSGSGHNLSSVQSQSAKGDSANSPAVVCPKKRKSSNTATQSSNTPTGTISPVVAKPPKRSKRLKDKLAQSLDSSKPTSPKDEVICEAASIPISLSPRRSSRLAHRHQSPKSPIKVVRTIGSTAKSPSMSPFTSIPWSGPEMDSTPTPVHPKFGIGASPFKEISSMILNVKARYRDPKPPLWMADYNTRAWMRNPKYKLTLEELDVLTVFRNEYADTNGRTNTWTFSCVYWSKPSLFHLPQTMHSWFQVLKEQAASSYFFECALSDLYVHADSSEKHVQNSFGLALLDNLTEKEFIFFPVWNKNHFFLLVGRVSVRRWEYYNSLDRNGDYLLVERYIDWLNDRFMQFGWSDPMVWTKCRMECPMQTNSVDCGIFVMAYARHIALGLPMDFTKNDMYYYRAKIVYDLYIDQYTRWRQKVQDMSLPVRTLV</sequence>
<reference evidence="6 7" key="1">
    <citation type="journal article" date="2019" name="Nat. Plants">
        <title>Stout camphor tree genome fills gaps in understanding of flowering plant genome evolution.</title>
        <authorList>
            <person name="Chaw S.M."/>
            <person name="Liu Y.C."/>
            <person name="Wu Y.W."/>
            <person name="Wang H.Y."/>
            <person name="Lin C.I."/>
            <person name="Wu C.S."/>
            <person name="Ke H.M."/>
            <person name="Chang L.Y."/>
            <person name="Hsu C.Y."/>
            <person name="Yang H.T."/>
            <person name="Sudianto E."/>
            <person name="Hsu M.H."/>
            <person name="Wu K.P."/>
            <person name="Wang L.N."/>
            <person name="Leebens-Mack J.H."/>
            <person name="Tsai I.J."/>
        </authorList>
    </citation>
    <scope>NUCLEOTIDE SEQUENCE [LARGE SCALE GENOMIC DNA]</scope>
    <source>
        <strain evidence="7">cv. Chaw 1501</strain>
        <tissue evidence="6">Young leaves</tissue>
    </source>
</reference>
<evidence type="ECO:0000313" key="6">
    <source>
        <dbReference type="EMBL" id="RWR76248.1"/>
    </source>
</evidence>
<evidence type="ECO:0000256" key="3">
    <source>
        <dbReference type="ARBA" id="ARBA00022801"/>
    </source>
</evidence>
<feature type="domain" description="Ubiquitin-like protease family profile" evidence="5">
    <location>
        <begin position="610"/>
        <end position="793"/>
    </location>
</feature>
<dbReference type="PANTHER" id="PTHR46033:SF8">
    <property type="entry name" value="PROTEIN MAINTENANCE OF MERISTEMS-LIKE"/>
    <property type="match status" value="1"/>
</dbReference>
<dbReference type="EMBL" id="QPKB01000002">
    <property type="protein sequence ID" value="RWR76248.1"/>
    <property type="molecule type" value="Genomic_DNA"/>
</dbReference>
<evidence type="ECO:0000256" key="1">
    <source>
        <dbReference type="ARBA" id="ARBA00005234"/>
    </source>
</evidence>
<protein>
    <submittedName>
        <fullName evidence="6">Serine/threonine-protein phosphatase 7 long form</fullName>
    </submittedName>
</protein>
<dbReference type="Pfam" id="PF02902">
    <property type="entry name" value="Peptidase_C48"/>
    <property type="match status" value="1"/>
</dbReference>
<evidence type="ECO:0000313" key="7">
    <source>
        <dbReference type="Proteomes" id="UP000283530"/>
    </source>
</evidence>
<dbReference type="InterPro" id="IPR038765">
    <property type="entry name" value="Papain-like_cys_pep_sf"/>
</dbReference>
<dbReference type="STRING" id="337451.A0A3S3Q0B0"/>
<dbReference type="SUPFAM" id="SSF54001">
    <property type="entry name" value="Cysteine proteinases"/>
    <property type="match status" value="1"/>
</dbReference>
<proteinExistence type="inferred from homology"/>
<feature type="compositionally biased region" description="Polar residues" evidence="4">
    <location>
        <begin position="447"/>
        <end position="461"/>
    </location>
</feature>
<keyword evidence="2" id="KW-0645">Protease</keyword>
<evidence type="ECO:0000259" key="5">
    <source>
        <dbReference type="PROSITE" id="PS50600"/>
    </source>
</evidence>
<feature type="compositionally biased region" description="Polar residues" evidence="4">
    <location>
        <begin position="413"/>
        <end position="435"/>
    </location>
</feature>
<dbReference type="PANTHER" id="PTHR46033">
    <property type="entry name" value="PROTEIN MAIN-LIKE 2"/>
    <property type="match status" value="1"/>
</dbReference>
<dbReference type="OrthoDB" id="1939479at2759"/>
<keyword evidence="3" id="KW-0378">Hydrolase</keyword>
<dbReference type="Proteomes" id="UP000283530">
    <property type="component" value="Unassembled WGS sequence"/>
</dbReference>
<evidence type="ECO:0000256" key="2">
    <source>
        <dbReference type="ARBA" id="ARBA00022670"/>
    </source>
</evidence>
<dbReference type="Pfam" id="PF10536">
    <property type="entry name" value="PMD"/>
    <property type="match status" value="1"/>
</dbReference>
<dbReference type="GO" id="GO:0010073">
    <property type="term" value="P:meristem maintenance"/>
    <property type="evidence" value="ECO:0007669"/>
    <property type="project" value="InterPro"/>
</dbReference>
<organism evidence="6 7">
    <name type="scientific">Cinnamomum micranthum f. kanehirae</name>
    <dbReference type="NCBI Taxonomy" id="337451"/>
    <lineage>
        <taxon>Eukaryota</taxon>
        <taxon>Viridiplantae</taxon>
        <taxon>Streptophyta</taxon>
        <taxon>Embryophyta</taxon>
        <taxon>Tracheophyta</taxon>
        <taxon>Spermatophyta</taxon>
        <taxon>Magnoliopsida</taxon>
        <taxon>Magnoliidae</taxon>
        <taxon>Laurales</taxon>
        <taxon>Lauraceae</taxon>
        <taxon>Cinnamomum</taxon>
    </lineage>
</organism>